<evidence type="ECO:0000313" key="9">
    <source>
        <dbReference type="Proteomes" id="UP001247620"/>
    </source>
</evidence>
<evidence type="ECO:0000256" key="5">
    <source>
        <dbReference type="SAM" id="Phobius"/>
    </source>
</evidence>
<keyword evidence="4" id="KW-0560">Oxidoreductase</keyword>
<protein>
    <submittedName>
        <fullName evidence="8">Choline dehydrogenase-like flavoprotein</fullName>
    </submittedName>
</protein>
<comment type="caution">
    <text evidence="8">The sequence shown here is derived from an EMBL/GenBank/DDBJ whole genome shotgun (WGS) entry which is preliminary data.</text>
</comment>
<accession>A0ABU1TD80</accession>
<dbReference type="InterPro" id="IPR000172">
    <property type="entry name" value="GMC_OxRdtase_N"/>
</dbReference>
<feature type="transmembrane region" description="Helical" evidence="5">
    <location>
        <begin position="51"/>
        <end position="70"/>
    </location>
</feature>
<dbReference type="InterPro" id="IPR007867">
    <property type="entry name" value="GMC_OxRtase_C"/>
</dbReference>
<evidence type="ECO:0000256" key="4">
    <source>
        <dbReference type="ARBA" id="ARBA00023002"/>
    </source>
</evidence>
<keyword evidence="5" id="KW-1133">Transmembrane helix</keyword>
<gene>
    <name evidence="8" type="ORF">J2W55_002998</name>
</gene>
<keyword evidence="9" id="KW-1185">Reference proteome</keyword>
<dbReference type="RefSeq" id="WP_310096893.1">
    <property type="nucleotide sequence ID" value="NZ_JAVDUU010000003.1"/>
</dbReference>
<feature type="transmembrane region" description="Helical" evidence="5">
    <location>
        <begin position="111"/>
        <end position="131"/>
    </location>
</feature>
<dbReference type="PANTHER" id="PTHR46056:SF12">
    <property type="entry name" value="LONG-CHAIN-ALCOHOL OXIDASE"/>
    <property type="match status" value="1"/>
</dbReference>
<reference evidence="8 9" key="1">
    <citation type="submission" date="2023-07" db="EMBL/GenBank/DDBJ databases">
        <title>Sorghum-associated microbial communities from plants grown in Nebraska, USA.</title>
        <authorList>
            <person name="Schachtman D."/>
        </authorList>
    </citation>
    <scope>NUCLEOTIDE SEQUENCE [LARGE SCALE GENOMIC DNA]</scope>
    <source>
        <strain evidence="8 9">3262</strain>
    </source>
</reference>
<feature type="domain" description="Glucose-methanol-choline oxidoreductase N-terminal" evidence="6">
    <location>
        <begin position="360"/>
        <end position="574"/>
    </location>
</feature>
<dbReference type="InterPro" id="IPR036188">
    <property type="entry name" value="FAD/NAD-bd_sf"/>
</dbReference>
<evidence type="ECO:0000313" key="8">
    <source>
        <dbReference type="EMBL" id="MDR6943145.1"/>
    </source>
</evidence>
<sequence>MNRELVQAEKYLKSFLKLLLVLSVITLFFHFFPKLTPAFLRTAAGNTYATISGNSVLQVFLIILLLALAIGDVRRFSPLIRLFKWVLALAIIWTAMQWIRGREATAGTTHLWQLITYTVVFVVLWILFRAAGIARYNLKYLSIQQFQTLQALAEVCISGDTDRFKLQIEPVKVAINVDTYLIKFKAQSKWVMKMVLTAMEVYPLLSLNPLLSLMQPAARLAFLKKRFITDLEFQNTPRWYGELVQAAIRMSKQLCFMGYYSDPAVYESIGYVPFSKRKDIDDRKRQFPGTHSQAALLKVLEETDIKTSEITADVVIVGSGAAASILANQLVQAGRKVLLVEFGGLEQTLTFSEDEVDMVSRLYADGALQLSRDFRFQVFQGRCVGGSTVVNNAVCFETPAHILDKWTNEMGIDIDRERYASSMEAVYKLMKISHTPTMTDDRFLNPGGRLFADACKKMGYDKPELDSVMANINGCLGSGYCNIGCMYGKKLSMLDTILPQTQLANPDALQIIANCEAISFNRNGSKIVSLTGKFKNGRQITIKGNTFVSSAGAVSSSILLMKSKLGIANAGKKLAFNFGTQITAAFTQPVNSYDGLQISHFLKTNDRRYVMETWFNPPMFQSTAMPGWFDQHFYNMQQYSHMACTGILVGTASNAEVKIAGLFGRDINYVPTEDDFDSLMDGLEKAAEIYLNGGAERVMPNTFNYYEYKTVKELKENLRKNVKASPDISTGSGHPQGGNVMSNDPKTGVVDAGFKVFGFDNLFVCDASVFPTSLGVNPQVTVMTLAHYAAPIIARN</sequence>
<evidence type="ECO:0000256" key="3">
    <source>
        <dbReference type="ARBA" id="ARBA00022827"/>
    </source>
</evidence>
<organism evidence="8 9">
    <name type="scientific">Mucilaginibacter pocheonensis</name>
    <dbReference type="NCBI Taxonomy" id="398050"/>
    <lineage>
        <taxon>Bacteria</taxon>
        <taxon>Pseudomonadati</taxon>
        <taxon>Bacteroidota</taxon>
        <taxon>Sphingobacteriia</taxon>
        <taxon>Sphingobacteriales</taxon>
        <taxon>Sphingobacteriaceae</taxon>
        <taxon>Mucilaginibacter</taxon>
    </lineage>
</organism>
<evidence type="ECO:0000256" key="2">
    <source>
        <dbReference type="ARBA" id="ARBA00022630"/>
    </source>
</evidence>
<feature type="domain" description="Glucose-methanol-choline oxidoreductase C-terminal" evidence="7">
    <location>
        <begin position="666"/>
        <end position="786"/>
    </location>
</feature>
<dbReference type="Proteomes" id="UP001247620">
    <property type="component" value="Unassembled WGS sequence"/>
</dbReference>
<dbReference type="Pfam" id="PF00732">
    <property type="entry name" value="GMC_oxred_N"/>
    <property type="match status" value="1"/>
</dbReference>
<dbReference type="EMBL" id="JAVDUU010000003">
    <property type="protein sequence ID" value="MDR6943145.1"/>
    <property type="molecule type" value="Genomic_DNA"/>
</dbReference>
<dbReference type="Gene3D" id="3.50.50.60">
    <property type="entry name" value="FAD/NAD(P)-binding domain"/>
    <property type="match status" value="2"/>
</dbReference>
<evidence type="ECO:0000259" key="6">
    <source>
        <dbReference type="Pfam" id="PF00732"/>
    </source>
</evidence>
<feature type="transmembrane region" description="Helical" evidence="5">
    <location>
        <begin position="82"/>
        <end position="99"/>
    </location>
</feature>
<comment type="similarity">
    <text evidence="1">Belongs to the GMC oxidoreductase family.</text>
</comment>
<keyword evidence="3" id="KW-0274">FAD</keyword>
<dbReference type="SUPFAM" id="SSF51905">
    <property type="entry name" value="FAD/NAD(P)-binding domain"/>
    <property type="match status" value="1"/>
</dbReference>
<dbReference type="Pfam" id="PF05199">
    <property type="entry name" value="GMC_oxred_C"/>
    <property type="match status" value="1"/>
</dbReference>
<keyword evidence="2" id="KW-0285">Flavoprotein</keyword>
<keyword evidence="5" id="KW-0472">Membrane</keyword>
<feature type="transmembrane region" description="Helical" evidence="5">
    <location>
        <begin position="12"/>
        <end position="31"/>
    </location>
</feature>
<name>A0ABU1TD80_9SPHI</name>
<proteinExistence type="inferred from homology"/>
<evidence type="ECO:0000256" key="1">
    <source>
        <dbReference type="ARBA" id="ARBA00010790"/>
    </source>
</evidence>
<keyword evidence="5" id="KW-0812">Transmembrane</keyword>
<dbReference type="PANTHER" id="PTHR46056">
    <property type="entry name" value="LONG-CHAIN-ALCOHOL OXIDASE"/>
    <property type="match status" value="1"/>
</dbReference>
<feature type="transmembrane region" description="Helical" evidence="5">
    <location>
        <begin position="190"/>
        <end position="211"/>
    </location>
</feature>
<evidence type="ECO:0000259" key="7">
    <source>
        <dbReference type="Pfam" id="PF05199"/>
    </source>
</evidence>